<dbReference type="PROSITE" id="PS50111">
    <property type="entry name" value="CHEMOTAXIS_TRANSDUC_2"/>
    <property type="match status" value="1"/>
</dbReference>
<protein>
    <recommendedName>
        <fullName evidence="2">Methyl-accepting transducer domain-containing protein</fullName>
    </recommendedName>
</protein>
<comment type="caution">
    <text evidence="3">The sequence shown here is derived from an EMBL/GenBank/DDBJ whole genome shotgun (WGS) entry which is preliminary data.</text>
</comment>
<dbReference type="PANTHER" id="PTHR32089:SF112">
    <property type="entry name" value="LYSOZYME-LIKE PROTEIN-RELATED"/>
    <property type="match status" value="1"/>
</dbReference>
<dbReference type="InterPro" id="IPR004089">
    <property type="entry name" value="MCPsignal_dom"/>
</dbReference>
<proteinExistence type="predicted"/>
<dbReference type="Gene3D" id="1.10.287.950">
    <property type="entry name" value="Methyl-accepting chemotaxis protein"/>
    <property type="match status" value="1"/>
</dbReference>
<evidence type="ECO:0000313" key="3">
    <source>
        <dbReference type="EMBL" id="MPM19188.1"/>
    </source>
</evidence>
<dbReference type="PANTHER" id="PTHR32089">
    <property type="entry name" value="METHYL-ACCEPTING CHEMOTAXIS PROTEIN MCPB"/>
    <property type="match status" value="1"/>
</dbReference>
<feature type="domain" description="Methyl-accepting transducer" evidence="2">
    <location>
        <begin position="159"/>
        <end position="346"/>
    </location>
</feature>
<dbReference type="SUPFAM" id="SSF58104">
    <property type="entry name" value="Methyl-accepting chemotaxis protein (MCP) signaling domain"/>
    <property type="match status" value="1"/>
</dbReference>
<evidence type="ECO:0000259" key="2">
    <source>
        <dbReference type="PROSITE" id="PS50111"/>
    </source>
</evidence>
<keyword evidence="1" id="KW-0807">Transducer</keyword>
<gene>
    <name evidence="3" type="ORF">SDC9_65606</name>
</gene>
<accession>A0A644XTU1</accession>
<reference evidence="3" key="1">
    <citation type="submission" date="2019-08" db="EMBL/GenBank/DDBJ databases">
        <authorList>
            <person name="Kucharzyk K."/>
            <person name="Murdoch R.W."/>
            <person name="Higgins S."/>
            <person name="Loffler F."/>
        </authorList>
    </citation>
    <scope>NUCLEOTIDE SEQUENCE</scope>
</reference>
<dbReference type="EMBL" id="VSSQ01003128">
    <property type="protein sequence ID" value="MPM19188.1"/>
    <property type="molecule type" value="Genomic_DNA"/>
</dbReference>
<name>A0A644XTU1_9ZZZZ</name>
<dbReference type="Pfam" id="PF10114">
    <property type="entry name" value="PocR"/>
    <property type="match status" value="1"/>
</dbReference>
<dbReference type="InterPro" id="IPR018771">
    <property type="entry name" value="PocR_dom"/>
</dbReference>
<dbReference type="Pfam" id="PF00015">
    <property type="entry name" value="MCPsignal"/>
    <property type="match status" value="1"/>
</dbReference>
<organism evidence="3">
    <name type="scientific">bioreactor metagenome</name>
    <dbReference type="NCBI Taxonomy" id="1076179"/>
    <lineage>
        <taxon>unclassified sequences</taxon>
        <taxon>metagenomes</taxon>
        <taxon>ecological metagenomes</taxon>
    </lineage>
</organism>
<dbReference type="AlphaFoldDB" id="A0A644XTU1"/>
<evidence type="ECO:0000256" key="1">
    <source>
        <dbReference type="ARBA" id="ARBA00023224"/>
    </source>
</evidence>
<sequence length="346" mass="36713">MIVLDGYSVDVSKLELEDIIDKSVLQLFLDNFALGFNCAAVSVGRNGEEFTNPSYYRPFCANFIHTSAVGDARCASCHREFGKKSAASKRPYIGACHAGLIDFSAPILVEGELIGTILGGQILTNPIDESKVRQVAEEIHTSADGLVEAAGKIDIVPQQTIEAAAEVLYIVANALAQTGYNRIKADLLSAELANSFIQISSTVEELAASAQSITGNQSSLVNEIHTVGDNLKSIVSALRDVSKIADQIRMIGLNATIEAARLGQTGKTIAVVAEEIRKLADTTKSTVASIDSIKEAIEKSVNSTVHSANDTLNSTSEQAAAMEELSAAVQSSSSLAELLKDMSQKH</sequence>
<dbReference type="GO" id="GO:0007165">
    <property type="term" value="P:signal transduction"/>
    <property type="evidence" value="ECO:0007669"/>
    <property type="project" value="UniProtKB-KW"/>
</dbReference>
<dbReference type="GO" id="GO:0016020">
    <property type="term" value="C:membrane"/>
    <property type="evidence" value="ECO:0007669"/>
    <property type="project" value="InterPro"/>
</dbReference>